<keyword evidence="6" id="KW-1185">Reference proteome</keyword>
<feature type="coiled-coil region" evidence="2">
    <location>
        <begin position="33"/>
        <end position="85"/>
    </location>
</feature>
<evidence type="ECO:0000313" key="5">
    <source>
        <dbReference type="EMBL" id="ESL08101.1"/>
    </source>
</evidence>
<evidence type="ECO:0000259" key="4">
    <source>
        <dbReference type="Pfam" id="PF21773"/>
    </source>
</evidence>
<evidence type="ECO:0000313" key="6">
    <source>
        <dbReference type="Proteomes" id="UP000031737"/>
    </source>
</evidence>
<dbReference type="InterPro" id="IPR051876">
    <property type="entry name" value="ODA-DC/CCD"/>
</dbReference>
<evidence type="ECO:0000256" key="1">
    <source>
        <dbReference type="ARBA" id="ARBA00023054"/>
    </source>
</evidence>
<feature type="region of interest" description="Disordered" evidence="3">
    <location>
        <begin position="1"/>
        <end position="23"/>
    </location>
</feature>
<dbReference type="EMBL" id="AUPL01004202">
    <property type="protein sequence ID" value="ESL08101.1"/>
    <property type="molecule type" value="Genomic_DNA"/>
</dbReference>
<dbReference type="PANTHER" id="PTHR21694:SF18">
    <property type="entry name" value="COILED-COIL DOMAIN-CONTAINING PROTEIN 63"/>
    <property type="match status" value="1"/>
</dbReference>
<dbReference type="InterPro" id="IPR049258">
    <property type="entry name" value="ODAD1_CC"/>
</dbReference>
<protein>
    <recommendedName>
        <fullName evidence="4">ODAD1 central coiled coil region domain-containing protein</fullName>
    </recommendedName>
</protein>
<dbReference type="AlphaFoldDB" id="A0A061J1Y3"/>
<feature type="coiled-coil region" evidence="2">
    <location>
        <begin position="243"/>
        <end position="319"/>
    </location>
</feature>
<dbReference type="OrthoDB" id="273674at2759"/>
<evidence type="ECO:0000256" key="3">
    <source>
        <dbReference type="SAM" id="MobiDB-lite"/>
    </source>
</evidence>
<comment type="caution">
    <text evidence="5">The sequence shown here is derived from an EMBL/GenBank/DDBJ whole genome shotgun (WGS) entry which is preliminary data.</text>
</comment>
<name>A0A061J1Y3_TRYRA</name>
<feature type="domain" description="ODAD1 central coiled coil region" evidence="4">
    <location>
        <begin position="179"/>
        <end position="481"/>
    </location>
</feature>
<dbReference type="Pfam" id="PF21773">
    <property type="entry name" value="ODAD1_CC"/>
    <property type="match status" value="1"/>
</dbReference>
<reference evidence="5 6" key="1">
    <citation type="submission" date="2013-07" db="EMBL/GenBank/DDBJ databases">
        <authorList>
            <person name="Stoco P.H."/>
            <person name="Wagner G."/>
            <person name="Gerber A."/>
            <person name="Zaha A."/>
            <person name="Thompson C."/>
            <person name="Bartholomeu D.C."/>
            <person name="Luckemeyer D.D."/>
            <person name="Bahia D."/>
            <person name="Loreto E."/>
            <person name="Prestes E.B."/>
            <person name="Lima F.M."/>
            <person name="Rodrigues-Luiz G."/>
            <person name="Vallejo G.A."/>
            <person name="Filho J.F."/>
            <person name="Monteiro K.M."/>
            <person name="Tyler K.M."/>
            <person name="de Almeida L.G."/>
            <person name="Ortiz M.F."/>
            <person name="Siervo M.A."/>
            <person name="de Moraes M.H."/>
            <person name="Cunha O.L."/>
            <person name="Mendonca-Neto R."/>
            <person name="Silva R."/>
            <person name="Teixeira S.M."/>
            <person name="Murta S.M."/>
            <person name="Sincero T.C."/>
            <person name="Mendes T.A."/>
            <person name="Urmenyi T.P."/>
            <person name="Silva V.G."/>
            <person name="da Rocha W.D."/>
            <person name="Andersson B."/>
            <person name="Romanha A.J."/>
            <person name="Steindel M."/>
            <person name="de Vasconcelos A.T."/>
            <person name="Grisard E.C."/>
        </authorList>
    </citation>
    <scope>NUCLEOTIDE SEQUENCE [LARGE SCALE GENOMIC DNA]</scope>
    <source>
        <strain evidence="5 6">SC58</strain>
    </source>
</reference>
<accession>A0A061J1Y3</accession>
<organism evidence="5 6">
    <name type="scientific">Trypanosoma rangeli SC58</name>
    <dbReference type="NCBI Taxonomy" id="429131"/>
    <lineage>
        <taxon>Eukaryota</taxon>
        <taxon>Discoba</taxon>
        <taxon>Euglenozoa</taxon>
        <taxon>Kinetoplastea</taxon>
        <taxon>Metakinetoplastina</taxon>
        <taxon>Trypanosomatida</taxon>
        <taxon>Trypanosomatidae</taxon>
        <taxon>Trypanosoma</taxon>
        <taxon>Herpetosoma</taxon>
    </lineage>
</organism>
<keyword evidence="1 2" id="KW-0175">Coiled coil</keyword>
<feature type="coiled-coil region" evidence="2">
    <location>
        <begin position="389"/>
        <end position="447"/>
    </location>
</feature>
<feature type="region of interest" description="Disordered" evidence="3">
    <location>
        <begin position="545"/>
        <end position="581"/>
    </location>
</feature>
<evidence type="ECO:0000256" key="2">
    <source>
        <dbReference type="SAM" id="Coils"/>
    </source>
</evidence>
<dbReference type="Proteomes" id="UP000031737">
    <property type="component" value="Unassembled WGS sequence"/>
</dbReference>
<dbReference type="VEuPathDB" id="TriTrypDB:TRSC58_04202"/>
<sequence>MAEAEGARPTASPTLKRAGLALSVPRGTGATAMESLRRRYVQAELQLRETEDRFRRDCARQEQELELLRIENNKYKAKIEEMRMTETAPREMVHDTLVWGAESKLLKASSRRYCMAREAVERSRDELNEIRARVVSTRQRIYDTHRKVPSTRTRGSLSSKSPHHNCAEIVLQTQASRSQLRGLEAHVELETDRRADFIDEVKNMRKEIDVLLTVRRRTGELFRAREREMLEVVKESSFLIEVCNVLFEERDACQQQLVELQQAFEADSEAYEKTFHEIVGVEERDKTVKSKLRERIAKLEKEMRQVVTEREAAERLLDRDDTAFRRSTIRAAGHENDSDVDSTDVSQQLAEFERYIGRLTEIAGSESLPDIERYVCEGGEQRLKLYSVLHRTQDAVAALTQERETLQQARLFAMDGPMAEQRAREEMERLQSQLLQIQRDTLDHEQQAEFVRSQLDAVLSEVQSLFNALGCDDSFIIDRHGVSVPSRGTVNLFLAAIEQRLEEYVAVWMRQRQPLQTLSSTVGVDALGPKLTALANTLMPMAVTPPHMLPSTHEPDRVGHDNSLTPDPSRGESTPEIRLPV</sequence>
<gene>
    <name evidence="5" type="ORF">TRSC58_04202</name>
</gene>
<proteinExistence type="predicted"/>
<dbReference type="PANTHER" id="PTHR21694">
    <property type="entry name" value="COILED-COIL DOMAIN-CONTAINING PROTEIN 63"/>
    <property type="match status" value="1"/>
</dbReference>